<feature type="transmembrane region" description="Helical" evidence="1">
    <location>
        <begin position="12"/>
        <end position="32"/>
    </location>
</feature>
<keyword evidence="3" id="KW-1185">Reference proteome</keyword>
<proteinExistence type="predicted"/>
<gene>
    <name evidence="2" type="ORF">CLV96_3995</name>
</gene>
<feature type="transmembrane region" description="Helical" evidence="1">
    <location>
        <begin position="38"/>
        <end position="65"/>
    </location>
</feature>
<keyword evidence="1" id="KW-0472">Membrane</keyword>
<feature type="transmembrane region" description="Helical" evidence="1">
    <location>
        <begin position="103"/>
        <end position="123"/>
    </location>
</feature>
<protein>
    <submittedName>
        <fullName evidence="2">Uncharacterized protein</fullName>
    </submittedName>
</protein>
<evidence type="ECO:0000313" key="2">
    <source>
        <dbReference type="EMBL" id="TDY66142.1"/>
    </source>
</evidence>
<keyword evidence="1" id="KW-0812">Transmembrane</keyword>
<feature type="transmembrane region" description="Helical" evidence="1">
    <location>
        <begin position="77"/>
        <end position="97"/>
    </location>
</feature>
<sequence>MIQCFKISSYKSILQIIIFSIIIRATLISYTIPVADNGAGYFASIGIFVLYLFLCITFQIIPIFFKLKVLYKKESSLSITLVNKFFISGIPIHIIIGLTSYPFIKPIILSFLSDLVILIISNIRTKFKRSNINV</sequence>
<reference evidence="2 3" key="1">
    <citation type="submission" date="2019-03" db="EMBL/GenBank/DDBJ databases">
        <title>Genomic Encyclopedia of Archaeal and Bacterial Type Strains, Phase II (KMG-II): from individual species to whole genera.</title>
        <authorList>
            <person name="Goeker M."/>
        </authorList>
    </citation>
    <scope>NUCLEOTIDE SEQUENCE [LARGE SCALE GENOMIC DNA]</scope>
    <source>
        <strain evidence="2 3">DSM 21537</strain>
    </source>
</reference>
<name>A0A4R8MIP9_LEPME</name>
<comment type="caution">
    <text evidence="2">The sequence shown here is derived from an EMBL/GenBank/DDBJ whole genome shotgun (WGS) entry which is preliminary data.</text>
</comment>
<evidence type="ECO:0000313" key="3">
    <source>
        <dbReference type="Proteomes" id="UP000294684"/>
    </source>
</evidence>
<dbReference type="EMBL" id="SORO01000009">
    <property type="protein sequence ID" value="TDY66142.1"/>
    <property type="molecule type" value="Genomic_DNA"/>
</dbReference>
<keyword evidence="1" id="KW-1133">Transmembrane helix</keyword>
<organism evidence="2 3">
    <name type="scientific">Leptospira meyeri</name>
    <dbReference type="NCBI Taxonomy" id="29508"/>
    <lineage>
        <taxon>Bacteria</taxon>
        <taxon>Pseudomonadati</taxon>
        <taxon>Spirochaetota</taxon>
        <taxon>Spirochaetia</taxon>
        <taxon>Leptospirales</taxon>
        <taxon>Leptospiraceae</taxon>
        <taxon>Leptospira</taxon>
    </lineage>
</organism>
<dbReference type="Proteomes" id="UP000294684">
    <property type="component" value="Unassembled WGS sequence"/>
</dbReference>
<accession>A0A4R8MIP9</accession>
<evidence type="ECO:0000256" key="1">
    <source>
        <dbReference type="SAM" id="Phobius"/>
    </source>
</evidence>
<dbReference type="AlphaFoldDB" id="A0A4R8MIP9"/>